<dbReference type="Pfam" id="PF00646">
    <property type="entry name" value="F-box"/>
    <property type="match status" value="1"/>
</dbReference>
<evidence type="ECO:0000259" key="1">
    <source>
        <dbReference type="PROSITE" id="PS50181"/>
    </source>
</evidence>
<dbReference type="PROSITE" id="PS50181">
    <property type="entry name" value="FBOX"/>
    <property type="match status" value="1"/>
</dbReference>
<dbReference type="SUPFAM" id="SSF81383">
    <property type="entry name" value="F-box domain"/>
    <property type="match status" value="1"/>
</dbReference>
<feature type="domain" description="F-box" evidence="1">
    <location>
        <begin position="48"/>
        <end position="94"/>
    </location>
</feature>
<accession>A0A6C0BLP4</accession>
<dbReference type="CDD" id="cd09917">
    <property type="entry name" value="F-box_SF"/>
    <property type="match status" value="1"/>
</dbReference>
<dbReference type="AlphaFoldDB" id="A0A6C0BLP4"/>
<sequence>MEKLSKRAKLDANQILESIEFMLPLVNENELVIKAMNQLRDAVEASVQVQLKSLPAELIVEIIKYLTPADRARFCSLSKRFSVFCNEWDTLKRLAESKLRGTKDTILLANLDTHTYVVSPDWKEYYTWRLWTASNPPAAWQIFTRNWKNNPEARVVAFFSPSGREIPYVDTWRTEGILKMGTTNTGLPVKIMLLDRPEQHVWFIMDWPNDDREKQMSDQEYFETMNSYGVSVSPQKPIN</sequence>
<proteinExistence type="predicted"/>
<dbReference type="EMBL" id="MN739202">
    <property type="protein sequence ID" value="QHS93295.1"/>
    <property type="molecule type" value="Genomic_DNA"/>
</dbReference>
<protein>
    <recommendedName>
        <fullName evidence="1">F-box domain-containing protein</fullName>
    </recommendedName>
</protein>
<name>A0A6C0BLP4_9ZZZZ</name>
<evidence type="ECO:0000313" key="2">
    <source>
        <dbReference type="EMBL" id="QHS93295.1"/>
    </source>
</evidence>
<organism evidence="2">
    <name type="scientific">viral metagenome</name>
    <dbReference type="NCBI Taxonomy" id="1070528"/>
    <lineage>
        <taxon>unclassified sequences</taxon>
        <taxon>metagenomes</taxon>
        <taxon>organismal metagenomes</taxon>
    </lineage>
</organism>
<dbReference type="Gene3D" id="1.20.1280.50">
    <property type="match status" value="1"/>
</dbReference>
<dbReference type="InterPro" id="IPR036047">
    <property type="entry name" value="F-box-like_dom_sf"/>
</dbReference>
<dbReference type="InterPro" id="IPR001810">
    <property type="entry name" value="F-box_dom"/>
</dbReference>
<reference evidence="2" key="1">
    <citation type="journal article" date="2020" name="Nature">
        <title>Giant virus diversity and host interactions through global metagenomics.</title>
        <authorList>
            <person name="Schulz F."/>
            <person name="Roux S."/>
            <person name="Paez-Espino D."/>
            <person name="Jungbluth S."/>
            <person name="Walsh D.A."/>
            <person name="Denef V.J."/>
            <person name="McMahon K.D."/>
            <person name="Konstantinidis K.T."/>
            <person name="Eloe-Fadrosh E.A."/>
            <person name="Kyrpides N.C."/>
            <person name="Woyke T."/>
        </authorList>
    </citation>
    <scope>NUCLEOTIDE SEQUENCE</scope>
    <source>
        <strain evidence="2">GVMAG-M-3300017989-17</strain>
    </source>
</reference>